<dbReference type="PRINTS" id="PR00080">
    <property type="entry name" value="SDRFAMILY"/>
</dbReference>
<dbReference type="InParanoid" id="A0A286UHZ5"/>
<comment type="caution">
    <text evidence="5">The sequence shown here is derived from an EMBL/GenBank/DDBJ whole genome shotgun (WGS) entry which is preliminary data.</text>
</comment>
<dbReference type="EMBL" id="NBII01000005">
    <property type="protein sequence ID" value="PAV19207.1"/>
    <property type="molecule type" value="Genomic_DNA"/>
</dbReference>
<dbReference type="PRINTS" id="PR00081">
    <property type="entry name" value="GDHRDH"/>
</dbReference>
<protein>
    <submittedName>
        <fullName evidence="5">Short-chain dehydrogenase</fullName>
    </submittedName>
</protein>
<accession>A0A286UHZ5</accession>
<dbReference type="PANTHER" id="PTHR43618:SF4">
    <property type="entry name" value="SHORT CHAIN DEHYDROGENASE_REDUCTASE FAMILY (AFU_ORTHOLOGUE AFUA_7G04540)"/>
    <property type="match status" value="1"/>
</dbReference>
<evidence type="ECO:0000256" key="2">
    <source>
        <dbReference type="ARBA" id="ARBA00022857"/>
    </source>
</evidence>
<keyword evidence="3" id="KW-0560">Oxidoreductase</keyword>
<dbReference type="Proteomes" id="UP000217199">
    <property type="component" value="Unassembled WGS sequence"/>
</dbReference>
<evidence type="ECO:0000256" key="4">
    <source>
        <dbReference type="RuleBase" id="RU000363"/>
    </source>
</evidence>
<name>A0A286UHZ5_9AGAM</name>
<reference evidence="5 6" key="1">
    <citation type="journal article" date="2017" name="Mol. Ecol.">
        <title>Comparative and population genomic landscape of Phellinus noxius: A hypervariable fungus causing root rot in trees.</title>
        <authorList>
            <person name="Chung C.L."/>
            <person name="Lee T.J."/>
            <person name="Akiba M."/>
            <person name="Lee H.H."/>
            <person name="Kuo T.H."/>
            <person name="Liu D."/>
            <person name="Ke H.M."/>
            <person name="Yokoi T."/>
            <person name="Roa M.B."/>
            <person name="Lu M.J."/>
            <person name="Chang Y.Y."/>
            <person name="Ann P.J."/>
            <person name="Tsai J.N."/>
            <person name="Chen C.Y."/>
            <person name="Tzean S.S."/>
            <person name="Ota Y."/>
            <person name="Hattori T."/>
            <person name="Sahashi N."/>
            <person name="Liou R.F."/>
            <person name="Kikuchi T."/>
            <person name="Tsai I.J."/>
        </authorList>
    </citation>
    <scope>NUCLEOTIDE SEQUENCE [LARGE SCALE GENOMIC DNA]</scope>
    <source>
        <strain evidence="5 6">FFPRI411160</strain>
    </source>
</reference>
<dbReference type="SUPFAM" id="SSF51735">
    <property type="entry name" value="NAD(P)-binding Rossmann-fold domains"/>
    <property type="match status" value="1"/>
</dbReference>
<keyword evidence="6" id="KW-1185">Reference proteome</keyword>
<dbReference type="Pfam" id="PF00106">
    <property type="entry name" value="adh_short"/>
    <property type="match status" value="1"/>
</dbReference>
<dbReference type="PROSITE" id="PS00061">
    <property type="entry name" value="ADH_SHORT"/>
    <property type="match status" value="1"/>
</dbReference>
<evidence type="ECO:0000313" key="5">
    <source>
        <dbReference type="EMBL" id="PAV19207.1"/>
    </source>
</evidence>
<dbReference type="CDD" id="cd05233">
    <property type="entry name" value="SDR_c"/>
    <property type="match status" value="1"/>
</dbReference>
<dbReference type="GO" id="GO:0016491">
    <property type="term" value="F:oxidoreductase activity"/>
    <property type="evidence" value="ECO:0007669"/>
    <property type="project" value="UniProtKB-KW"/>
</dbReference>
<dbReference type="InterPro" id="IPR020904">
    <property type="entry name" value="Sc_DH/Rdtase_CS"/>
</dbReference>
<comment type="similarity">
    <text evidence="1 4">Belongs to the short-chain dehydrogenases/reductases (SDR) family.</text>
</comment>
<dbReference type="AlphaFoldDB" id="A0A286UHZ5"/>
<dbReference type="STRING" id="2282107.A0A286UHZ5"/>
<gene>
    <name evidence="5" type="ORF">PNOK_0605100</name>
</gene>
<evidence type="ECO:0000313" key="6">
    <source>
        <dbReference type="Proteomes" id="UP000217199"/>
    </source>
</evidence>
<dbReference type="Gene3D" id="3.40.50.720">
    <property type="entry name" value="NAD(P)-binding Rossmann-like Domain"/>
    <property type="match status" value="1"/>
</dbReference>
<dbReference type="PANTHER" id="PTHR43618">
    <property type="entry name" value="7-ALPHA-HYDROXYSTEROID DEHYDROGENASE"/>
    <property type="match status" value="1"/>
</dbReference>
<dbReference type="InterPro" id="IPR036291">
    <property type="entry name" value="NAD(P)-bd_dom_sf"/>
</dbReference>
<dbReference type="OrthoDB" id="3819888at2759"/>
<evidence type="ECO:0000256" key="3">
    <source>
        <dbReference type="ARBA" id="ARBA00023002"/>
    </source>
</evidence>
<dbReference type="InterPro" id="IPR052178">
    <property type="entry name" value="Sec_Metab_Biosynth_SDR"/>
</dbReference>
<evidence type="ECO:0000256" key="1">
    <source>
        <dbReference type="ARBA" id="ARBA00006484"/>
    </source>
</evidence>
<sequence>MAPHNTINPLSTDAIYNLSGRVALVTGGGSGIGLMIAQGLAMNGAVVYIAGRRREVLEKAVKSLSKDAKGSLHHVQMDVTDKESIKKVVTIIEEREGKLHILVNNSGKVGPVSHFFSDLAAPQHADAGTLGRALFDNESFESWSSLHAVNTTSIFFVTTAFLGLLTCGASEEGTGGHSSVVNVTSISGIGRLSQDHFAYNSSKAASSHLTRMMATEFVLKRVPVHVNAVAPGVYASEMTSTQLRPDQTDKVAKGIQPVPAGRPGSEQEMVGTVIYLPLGKSFYTVKISLLIGSRQLYSSRAHLMLPWTLLSFNSVIRRETENELMRLDQVKDRI</sequence>
<keyword evidence="2" id="KW-0521">NADP</keyword>
<proteinExistence type="inferred from homology"/>
<organism evidence="5 6">
    <name type="scientific">Pyrrhoderma noxium</name>
    <dbReference type="NCBI Taxonomy" id="2282107"/>
    <lineage>
        <taxon>Eukaryota</taxon>
        <taxon>Fungi</taxon>
        <taxon>Dikarya</taxon>
        <taxon>Basidiomycota</taxon>
        <taxon>Agaricomycotina</taxon>
        <taxon>Agaricomycetes</taxon>
        <taxon>Hymenochaetales</taxon>
        <taxon>Hymenochaetaceae</taxon>
        <taxon>Pyrrhoderma</taxon>
    </lineage>
</organism>
<dbReference type="InterPro" id="IPR002347">
    <property type="entry name" value="SDR_fam"/>
</dbReference>